<dbReference type="RefSeq" id="WP_317770126.1">
    <property type="nucleotide sequence ID" value="NZ_JAWMAJ010000009.1"/>
</dbReference>
<reference evidence="1 2" key="1">
    <citation type="submission" date="2023-10" db="EMBL/GenBank/DDBJ databases">
        <title>Characterization of rhizosphere-enriched actinobacteria from wheat plants lab-grown on chernevaya soil.</title>
        <authorList>
            <person name="Tikhonova E.N."/>
            <person name="Konopkin A."/>
            <person name="Kravchenko I.K."/>
        </authorList>
    </citation>
    <scope>NUCLEOTIDE SEQUENCE [LARGE SCALE GENOMIC DNA]</scope>
    <source>
        <strain evidence="1 2">RR29</strain>
    </source>
</reference>
<protein>
    <submittedName>
        <fullName evidence="1">Phosphotransferase</fullName>
    </submittedName>
</protein>
<name>A0ABU4F5A0_9ACTN</name>
<dbReference type="EMBL" id="JAWMAJ010000009">
    <property type="protein sequence ID" value="MDV7215183.1"/>
    <property type="molecule type" value="Genomic_DNA"/>
</dbReference>
<dbReference type="Proteomes" id="UP001187346">
    <property type="component" value="Unassembled WGS sequence"/>
</dbReference>
<organism evidence="1 2">
    <name type="scientific">Streptomyces prunicolor</name>
    <dbReference type="NCBI Taxonomy" id="67348"/>
    <lineage>
        <taxon>Bacteria</taxon>
        <taxon>Bacillati</taxon>
        <taxon>Actinomycetota</taxon>
        <taxon>Actinomycetes</taxon>
        <taxon>Kitasatosporales</taxon>
        <taxon>Streptomycetaceae</taxon>
        <taxon>Streptomyces</taxon>
    </lineage>
</organism>
<comment type="caution">
    <text evidence="1">The sequence shown here is derived from an EMBL/GenBank/DDBJ whole genome shotgun (WGS) entry which is preliminary data.</text>
</comment>
<keyword evidence="2" id="KW-1185">Reference proteome</keyword>
<gene>
    <name evidence="1" type="ORF">R5A26_04380</name>
</gene>
<proteinExistence type="predicted"/>
<evidence type="ECO:0000313" key="1">
    <source>
        <dbReference type="EMBL" id="MDV7215183.1"/>
    </source>
</evidence>
<dbReference type="SUPFAM" id="SSF56112">
    <property type="entry name" value="Protein kinase-like (PK-like)"/>
    <property type="match status" value="1"/>
</dbReference>
<sequence>MRDAADTSTITDRGRYENAKTPWEQLTWRSAALDWATRELTTRGLRESGTAGRRVRLRPWSVLVRIPVEDADTTHHATAASPVWLKANPPASAFEAPLAAALARWVPEHVLKPLAVDADRGWSLLPDGGDLFSQVLDRNPADPHAWEEPLRQYATMQCALIPYTKDLEQLGVPSARTTTLPQVFDETVEFIRSVTEKTAAPLRQSTPDLDPTTLHALRPRLLNWSAELADLGIPDSLDHSDLHEGQLFNPEPGRFTFFDWGDASVSHPFCSFLVPAEQFTERYGPDSLPRLRDAYLEPWTGNGRSSKELRRALSLAGRLGVIGRAVTWGRIFPGASDETRATGAAESTKRLLQLATEEPPF</sequence>
<dbReference type="InterPro" id="IPR011009">
    <property type="entry name" value="Kinase-like_dom_sf"/>
</dbReference>
<accession>A0ABU4F5A0</accession>
<evidence type="ECO:0000313" key="2">
    <source>
        <dbReference type="Proteomes" id="UP001187346"/>
    </source>
</evidence>